<dbReference type="Proteomes" id="UP000484988">
    <property type="component" value="Unassembled WGS sequence"/>
</dbReference>
<evidence type="ECO:0000313" key="6">
    <source>
        <dbReference type="EMBL" id="GFH37560.1"/>
    </source>
</evidence>
<evidence type="ECO:0000313" key="7">
    <source>
        <dbReference type="Proteomes" id="UP000484988"/>
    </source>
</evidence>
<feature type="compositionally biased region" description="Low complexity" evidence="4">
    <location>
        <begin position="11"/>
        <end position="22"/>
    </location>
</feature>
<evidence type="ECO:0000256" key="2">
    <source>
        <dbReference type="ARBA" id="ARBA00023125"/>
    </source>
</evidence>
<dbReference type="Pfam" id="PF00392">
    <property type="entry name" value="GntR"/>
    <property type="match status" value="1"/>
</dbReference>
<dbReference type="PANTHER" id="PTHR43537:SF45">
    <property type="entry name" value="GNTR FAMILY REGULATORY PROTEIN"/>
    <property type="match status" value="1"/>
</dbReference>
<keyword evidence="3" id="KW-0804">Transcription</keyword>
<dbReference type="InterPro" id="IPR036388">
    <property type="entry name" value="WH-like_DNA-bd_sf"/>
</dbReference>
<feature type="compositionally biased region" description="Gly residues" evidence="4">
    <location>
        <begin position="167"/>
        <end position="181"/>
    </location>
</feature>
<accession>A0A6A0AX89</accession>
<gene>
    <name evidence="6" type="ORF">SCWH03_37980</name>
</gene>
<evidence type="ECO:0000256" key="1">
    <source>
        <dbReference type="ARBA" id="ARBA00023015"/>
    </source>
</evidence>
<dbReference type="GO" id="GO:0003677">
    <property type="term" value="F:DNA binding"/>
    <property type="evidence" value="ECO:0007669"/>
    <property type="project" value="UniProtKB-KW"/>
</dbReference>
<evidence type="ECO:0000256" key="4">
    <source>
        <dbReference type="SAM" id="MobiDB-lite"/>
    </source>
</evidence>
<dbReference type="InterPro" id="IPR036390">
    <property type="entry name" value="WH_DNA-bd_sf"/>
</dbReference>
<dbReference type="Pfam" id="PF07729">
    <property type="entry name" value="FCD"/>
    <property type="match status" value="1"/>
</dbReference>
<name>A0A6A0AX89_9ACTN</name>
<proteinExistence type="predicted"/>
<dbReference type="Gene3D" id="1.10.10.10">
    <property type="entry name" value="Winged helix-like DNA-binding domain superfamily/Winged helix DNA-binding domain"/>
    <property type="match status" value="1"/>
</dbReference>
<dbReference type="SUPFAM" id="SSF46785">
    <property type="entry name" value="Winged helix' DNA-binding domain"/>
    <property type="match status" value="1"/>
</dbReference>
<keyword evidence="1" id="KW-0805">Transcription regulation</keyword>
<dbReference type="CDD" id="cd07377">
    <property type="entry name" value="WHTH_GntR"/>
    <property type="match status" value="1"/>
</dbReference>
<evidence type="ECO:0000256" key="3">
    <source>
        <dbReference type="ARBA" id="ARBA00023163"/>
    </source>
</evidence>
<dbReference type="SMART" id="SM00895">
    <property type="entry name" value="FCD"/>
    <property type="match status" value="1"/>
</dbReference>
<feature type="region of interest" description="Disordered" evidence="4">
    <location>
        <begin position="1"/>
        <end position="190"/>
    </location>
</feature>
<dbReference type="SMART" id="SM00345">
    <property type="entry name" value="HTH_GNTR"/>
    <property type="match status" value="1"/>
</dbReference>
<keyword evidence="2" id="KW-0238">DNA-binding</keyword>
<dbReference type="PANTHER" id="PTHR43537">
    <property type="entry name" value="TRANSCRIPTIONAL REGULATOR, GNTR FAMILY"/>
    <property type="match status" value="1"/>
</dbReference>
<comment type="caution">
    <text evidence="6">The sequence shown here is derived from an EMBL/GenBank/DDBJ whole genome shotgun (WGS) entry which is preliminary data.</text>
</comment>
<dbReference type="GO" id="GO:0003700">
    <property type="term" value="F:DNA-binding transcription factor activity"/>
    <property type="evidence" value="ECO:0007669"/>
    <property type="project" value="InterPro"/>
</dbReference>
<dbReference type="AlphaFoldDB" id="A0A6A0AX89"/>
<feature type="region of interest" description="Disordered" evidence="4">
    <location>
        <begin position="201"/>
        <end position="220"/>
    </location>
</feature>
<dbReference type="EMBL" id="BLLG01000010">
    <property type="protein sequence ID" value="GFH37560.1"/>
    <property type="molecule type" value="Genomic_DNA"/>
</dbReference>
<dbReference type="PROSITE" id="PS50949">
    <property type="entry name" value="HTH_GNTR"/>
    <property type="match status" value="1"/>
</dbReference>
<dbReference type="PROSITE" id="PS51257">
    <property type="entry name" value="PROKAR_LIPOPROTEIN"/>
    <property type="match status" value="1"/>
</dbReference>
<organism evidence="6 7">
    <name type="scientific">Streptomyces pacificus</name>
    <dbReference type="NCBI Taxonomy" id="2705029"/>
    <lineage>
        <taxon>Bacteria</taxon>
        <taxon>Bacillati</taxon>
        <taxon>Actinomycetota</taxon>
        <taxon>Actinomycetes</taxon>
        <taxon>Kitasatosporales</taxon>
        <taxon>Streptomycetaceae</taxon>
        <taxon>Streptomyces</taxon>
    </lineage>
</organism>
<keyword evidence="7" id="KW-1185">Reference proteome</keyword>
<dbReference type="Gene3D" id="1.20.120.530">
    <property type="entry name" value="GntR ligand-binding domain-like"/>
    <property type="match status" value="1"/>
</dbReference>
<sequence length="423" mass="43345">MEQGRARVRVAATPPSASACASGQTPTEQGPPRPAPGAVRIPEPEHAPSCGALPGQGAGAGHGPLAGSDALRGQGPAGSYEQGPAGSYEQGAAETGPAEHPGPAPGRMPSQGPVSSHRPAPVLAGRPAPGLRRSPATGAPPGQGPVPVPGQARDGRASGDRPSSGEWGSGRGEGPGRGASGTDGPVPRRRDERADAAFAARVRGEHTHGETPAPGPVVRRHSVRGQVLDALRTALVSGELCPGEIYSAPALGERLGVSATPVREAMQQLALEGAVETVPNRGFRVVERTARELAELAEVRALIEVPVMLRLARTVPPERWAELVPLAEATAAAAQTGDRAGYAESDRAFHGAVLSLAGNGQLVAVADDLHRRSQWPLVRSPAPRRAELVADAAEHAALLEALMGQDLSVVASLVRKHFNGAMR</sequence>
<dbReference type="InterPro" id="IPR011711">
    <property type="entry name" value="GntR_C"/>
</dbReference>
<protein>
    <submittedName>
        <fullName evidence="6">FCD domain-containing protein</fullName>
    </submittedName>
</protein>
<evidence type="ECO:0000259" key="5">
    <source>
        <dbReference type="PROSITE" id="PS50949"/>
    </source>
</evidence>
<feature type="compositionally biased region" description="Gly residues" evidence="4">
    <location>
        <begin position="54"/>
        <end position="64"/>
    </location>
</feature>
<reference evidence="6 7" key="1">
    <citation type="submission" date="2020-02" db="EMBL/GenBank/DDBJ databases">
        <title>Whole Genome Shotgun Sequence of Streptomyces sp. strain CWH03.</title>
        <authorList>
            <person name="Dohra H."/>
            <person name="Kodani S."/>
            <person name="Yamamura H."/>
        </authorList>
    </citation>
    <scope>NUCLEOTIDE SEQUENCE [LARGE SCALE GENOMIC DNA]</scope>
    <source>
        <strain evidence="6 7">CWH03</strain>
    </source>
</reference>
<dbReference type="SUPFAM" id="SSF48008">
    <property type="entry name" value="GntR ligand-binding domain-like"/>
    <property type="match status" value="1"/>
</dbReference>
<dbReference type="InterPro" id="IPR000524">
    <property type="entry name" value="Tscrpt_reg_HTH_GntR"/>
</dbReference>
<feature type="domain" description="HTH gntR-type" evidence="5">
    <location>
        <begin position="221"/>
        <end position="288"/>
    </location>
</feature>
<dbReference type="InterPro" id="IPR008920">
    <property type="entry name" value="TF_FadR/GntR_C"/>
</dbReference>